<dbReference type="InterPro" id="IPR049326">
    <property type="entry name" value="Rhodopsin_dom_fungi"/>
</dbReference>
<organism evidence="8 9">
    <name type="scientific">Dactylonectria macrodidyma</name>
    <dbReference type="NCBI Taxonomy" id="307937"/>
    <lineage>
        <taxon>Eukaryota</taxon>
        <taxon>Fungi</taxon>
        <taxon>Dikarya</taxon>
        <taxon>Ascomycota</taxon>
        <taxon>Pezizomycotina</taxon>
        <taxon>Sordariomycetes</taxon>
        <taxon>Hypocreomycetidae</taxon>
        <taxon>Hypocreales</taxon>
        <taxon>Nectriaceae</taxon>
        <taxon>Dactylonectria</taxon>
    </lineage>
</organism>
<keyword evidence="3 6" id="KW-1133">Transmembrane helix</keyword>
<name>A0A9P9ID04_9HYPO</name>
<evidence type="ECO:0000256" key="2">
    <source>
        <dbReference type="ARBA" id="ARBA00022692"/>
    </source>
</evidence>
<feature type="domain" description="Rhodopsin" evidence="7">
    <location>
        <begin position="14"/>
        <end position="252"/>
    </location>
</feature>
<dbReference type="EMBL" id="JAGMUV010000029">
    <property type="protein sequence ID" value="KAH7116311.1"/>
    <property type="molecule type" value="Genomic_DNA"/>
</dbReference>
<dbReference type="GO" id="GO:0016020">
    <property type="term" value="C:membrane"/>
    <property type="evidence" value="ECO:0007669"/>
    <property type="project" value="UniProtKB-SubCell"/>
</dbReference>
<evidence type="ECO:0000313" key="9">
    <source>
        <dbReference type="Proteomes" id="UP000738349"/>
    </source>
</evidence>
<keyword evidence="2 6" id="KW-0812">Transmembrane</keyword>
<feature type="transmembrane region" description="Helical" evidence="6">
    <location>
        <begin position="107"/>
        <end position="128"/>
    </location>
</feature>
<comment type="subcellular location">
    <subcellularLocation>
        <location evidence="1">Membrane</location>
        <topology evidence="1">Multi-pass membrane protein</topology>
    </subcellularLocation>
</comment>
<evidence type="ECO:0000256" key="5">
    <source>
        <dbReference type="ARBA" id="ARBA00038359"/>
    </source>
</evidence>
<keyword evidence="4 6" id="KW-0472">Membrane</keyword>
<evidence type="ECO:0000256" key="3">
    <source>
        <dbReference type="ARBA" id="ARBA00022989"/>
    </source>
</evidence>
<proteinExistence type="inferred from homology"/>
<comment type="similarity">
    <text evidence="5">Belongs to the SAT4 family.</text>
</comment>
<gene>
    <name evidence="8" type="ORF">EDB81DRAFT_701903</name>
</gene>
<evidence type="ECO:0000256" key="6">
    <source>
        <dbReference type="SAM" id="Phobius"/>
    </source>
</evidence>
<evidence type="ECO:0000256" key="4">
    <source>
        <dbReference type="ARBA" id="ARBA00023136"/>
    </source>
</evidence>
<sequence length="325" mass="36435">MIVFGVFAGISMALRMIARHYQPVNVWWDDAAAIIGFGGAIATTVVGIKLLAAGGREIWATPSDRITEFYQLFWAAEIIYTSTMAIMKISVLFGYLRLFPDRLFRQIVIITITLTFLWGLIASTVFIFQCQPISHFWSIWKGKGSGKCLTATTIIWTASITAIVTDFLMLGMPISQLWPIQMPLRKKVIVTFMLSMGMFVTIVSIIRLHAIYLLMDSKNITYDGTSLALWSVIEVDASVVCMCFPQMRVLLIRFTPHLLDRSHQASHWLTNGSQSVQGSLALRNQPLDAEHSFSSQVNVMQNSQEPPRTPESLDGCVELAHIRTP</sequence>
<feature type="transmembrane region" description="Helical" evidence="6">
    <location>
        <begin position="189"/>
        <end position="215"/>
    </location>
</feature>
<comment type="caution">
    <text evidence="8">The sequence shown here is derived from an EMBL/GenBank/DDBJ whole genome shotgun (WGS) entry which is preliminary data.</text>
</comment>
<protein>
    <recommendedName>
        <fullName evidence="7">Rhodopsin domain-containing protein</fullName>
    </recommendedName>
</protein>
<evidence type="ECO:0000256" key="1">
    <source>
        <dbReference type="ARBA" id="ARBA00004141"/>
    </source>
</evidence>
<feature type="transmembrane region" description="Helical" evidence="6">
    <location>
        <begin position="72"/>
        <end position="95"/>
    </location>
</feature>
<reference evidence="8" key="1">
    <citation type="journal article" date="2021" name="Nat. Commun.">
        <title>Genetic determinants of endophytism in the Arabidopsis root mycobiome.</title>
        <authorList>
            <person name="Mesny F."/>
            <person name="Miyauchi S."/>
            <person name="Thiergart T."/>
            <person name="Pickel B."/>
            <person name="Atanasova L."/>
            <person name="Karlsson M."/>
            <person name="Huettel B."/>
            <person name="Barry K.W."/>
            <person name="Haridas S."/>
            <person name="Chen C."/>
            <person name="Bauer D."/>
            <person name="Andreopoulos W."/>
            <person name="Pangilinan J."/>
            <person name="LaButti K."/>
            <person name="Riley R."/>
            <person name="Lipzen A."/>
            <person name="Clum A."/>
            <person name="Drula E."/>
            <person name="Henrissat B."/>
            <person name="Kohler A."/>
            <person name="Grigoriev I.V."/>
            <person name="Martin F.M."/>
            <person name="Hacquard S."/>
        </authorList>
    </citation>
    <scope>NUCLEOTIDE SEQUENCE</scope>
    <source>
        <strain evidence="8">MPI-CAGE-AT-0147</strain>
    </source>
</reference>
<feature type="transmembrane region" description="Helical" evidence="6">
    <location>
        <begin position="148"/>
        <end position="169"/>
    </location>
</feature>
<dbReference type="Proteomes" id="UP000738349">
    <property type="component" value="Unassembled WGS sequence"/>
</dbReference>
<accession>A0A9P9ID04</accession>
<dbReference type="OrthoDB" id="2496787at2759"/>
<feature type="transmembrane region" description="Helical" evidence="6">
    <location>
        <begin position="31"/>
        <end position="52"/>
    </location>
</feature>
<keyword evidence="9" id="KW-1185">Reference proteome</keyword>
<dbReference type="AlphaFoldDB" id="A0A9P9ID04"/>
<dbReference type="InterPro" id="IPR052337">
    <property type="entry name" value="SAT4-like"/>
</dbReference>
<evidence type="ECO:0000313" key="8">
    <source>
        <dbReference type="EMBL" id="KAH7116311.1"/>
    </source>
</evidence>
<dbReference type="Pfam" id="PF20684">
    <property type="entry name" value="Fung_rhodopsin"/>
    <property type="match status" value="1"/>
</dbReference>
<dbReference type="PANTHER" id="PTHR33048">
    <property type="entry name" value="PTH11-LIKE INTEGRAL MEMBRANE PROTEIN (AFU_ORTHOLOGUE AFUA_5G11245)"/>
    <property type="match status" value="1"/>
</dbReference>
<dbReference type="PANTHER" id="PTHR33048:SF143">
    <property type="entry name" value="EXTRACELLULAR MEMBRANE PROTEIN CFEM DOMAIN-CONTAINING PROTEIN-RELATED"/>
    <property type="match status" value="1"/>
</dbReference>
<evidence type="ECO:0000259" key="7">
    <source>
        <dbReference type="Pfam" id="PF20684"/>
    </source>
</evidence>